<dbReference type="Proteomes" id="UP000278035">
    <property type="component" value="Chromosome"/>
</dbReference>
<name>A0A3G8LRH0_9GAMM</name>
<feature type="transmembrane region" description="Helical" evidence="1">
    <location>
        <begin position="59"/>
        <end position="83"/>
    </location>
</feature>
<proteinExistence type="predicted"/>
<gene>
    <name evidence="2" type="ORF">EGC82_03000</name>
</gene>
<dbReference type="OrthoDB" id="7068743at2"/>
<feature type="transmembrane region" description="Helical" evidence="1">
    <location>
        <begin position="21"/>
        <end position="39"/>
    </location>
</feature>
<dbReference type="EMBL" id="CP034015">
    <property type="protein sequence ID" value="AZG71815.1"/>
    <property type="molecule type" value="Genomic_DNA"/>
</dbReference>
<keyword evidence="1" id="KW-0812">Transmembrane</keyword>
<dbReference type="Pfam" id="PF14163">
    <property type="entry name" value="SieB"/>
    <property type="match status" value="1"/>
</dbReference>
<sequence>MMCLRKENSMQFNKVLEWLKLSSKQAFILFFISSILLFGQESLHKTLGLFVVKEAAKTWIGIVWLISIATISADIVVPLYAWVSKRIKWKFNLKKLQARLRNLSNDEKDFLAYYLQYDTRTQVAEISNGTVNGLIASKVIFRASSVAHFGYDFPFNINPWAWEYLRKYPECLN</sequence>
<evidence type="ECO:0000313" key="3">
    <source>
        <dbReference type="Proteomes" id="UP000278035"/>
    </source>
</evidence>
<dbReference type="KEGG" id="slj:EGC82_03000"/>
<dbReference type="AlphaFoldDB" id="A0A3G8LRH0"/>
<protein>
    <recommendedName>
        <fullName evidence="4">Superinfection exclusion protein B</fullName>
    </recommendedName>
</protein>
<organism evidence="2 3">
    <name type="scientific">Shewanella livingstonensis</name>
    <dbReference type="NCBI Taxonomy" id="150120"/>
    <lineage>
        <taxon>Bacteria</taxon>
        <taxon>Pseudomonadati</taxon>
        <taxon>Pseudomonadota</taxon>
        <taxon>Gammaproteobacteria</taxon>
        <taxon>Alteromonadales</taxon>
        <taxon>Shewanellaceae</taxon>
        <taxon>Shewanella</taxon>
    </lineage>
</organism>
<dbReference type="InterPro" id="IPR025982">
    <property type="entry name" value="SieB"/>
</dbReference>
<keyword evidence="1" id="KW-1133">Transmembrane helix</keyword>
<keyword evidence="3" id="KW-1185">Reference proteome</keyword>
<evidence type="ECO:0000313" key="2">
    <source>
        <dbReference type="EMBL" id="AZG71815.1"/>
    </source>
</evidence>
<evidence type="ECO:0000256" key="1">
    <source>
        <dbReference type="SAM" id="Phobius"/>
    </source>
</evidence>
<keyword evidence="1" id="KW-0472">Membrane</keyword>
<reference evidence="3" key="1">
    <citation type="submission" date="2018-11" db="EMBL/GenBank/DDBJ databases">
        <title>Shewanella sp. M2.</title>
        <authorList>
            <person name="Hwang Y.J."/>
            <person name="Hwang C.Y."/>
        </authorList>
    </citation>
    <scope>NUCLEOTIDE SEQUENCE [LARGE SCALE GENOMIC DNA]</scope>
    <source>
        <strain evidence="3">LMG 19866</strain>
    </source>
</reference>
<evidence type="ECO:0008006" key="4">
    <source>
        <dbReference type="Google" id="ProtNLM"/>
    </source>
</evidence>
<accession>A0A3G8LRH0</accession>